<dbReference type="HAMAP" id="MF_00367">
    <property type="entry name" value="GTPase_Era"/>
    <property type="match status" value="1"/>
</dbReference>
<evidence type="ECO:0000256" key="1">
    <source>
        <dbReference type="ARBA" id="ARBA00007921"/>
    </source>
</evidence>
<dbReference type="RefSeq" id="WP_015723685.1">
    <property type="nucleotide sequence ID" value="NC_014972.1"/>
</dbReference>
<proteinExistence type="inferred from homology"/>
<dbReference type="CDD" id="cd04163">
    <property type="entry name" value="Era"/>
    <property type="match status" value="1"/>
</dbReference>
<dbReference type="InterPro" id="IPR015946">
    <property type="entry name" value="KH_dom-like_a/b"/>
</dbReference>
<dbReference type="GO" id="GO:0005829">
    <property type="term" value="C:cytosol"/>
    <property type="evidence" value="ECO:0007669"/>
    <property type="project" value="TreeGrafter"/>
</dbReference>
<dbReference type="NCBIfam" id="NF000908">
    <property type="entry name" value="PRK00089.1"/>
    <property type="match status" value="1"/>
</dbReference>
<dbReference type="CDD" id="cd22534">
    <property type="entry name" value="KH-II_Era"/>
    <property type="match status" value="1"/>
</dbReference>
<feature type="binding site" evidence="6">
    <location>
        <begin position="128"/>
        <end position="131"/>
    </location>
    <ligand>
        <name>GTP</name>
        <dbReference type="ChEBI" id="CHEBI:37565"/>
    </ligand>
</feature>
<evidence type="ECO:0000256" key="3">
    <source>
        <dbReference type="ARBA" id="ARBA00022741"/>
    </source>
</evidence>
<feature type="region of interest" description="G3" evidence="7">
    <location>
        <begin position="62"/>
        <end position="65"/>
    </location>
</feature>
<dbReference type="SUPFAM" id="SSF52540">
    <property type="entry name" value="P-loop containing nucleoside triphosphate hydrolases"/>
    <property type="match status" value="1"/>
</dbReference>
<feature type="binding site" evidence="6">
    <location>
        <begin position="15"/>
        <end position="22"/>
    </location>
    <ligand>
        <name>GTP</name>
        <dbReference type="ChEBI" id="CHEBI:37565"/>
    </ligand>
</feature>
<keyword evidence="4 6" id="KW-0694">RNA-binding</keyword>
<dbReference type="NCBIfam" id="TIGR00231">
    <property type="entry name" value="small_GTP"/>
    <property type="match status" value="1"/>
</dbReference>
<feature type="region of interest" description="G1" evidence="7">
    <location>
        <begin position="15"/>
        <end position="22"/>
    </location>
</feature>
<keyword evidence="6" id="KW-0690">Ribosome biogenesis</keyword>
<dbReference type="PANTHER" id="PTHR42698:SF1">
    <property type="entry name" value="GTPASE ERA, MITOCHONDRIAL"/>
    <property type="match status" value="1"/>
</dbReference>
<dbReference type="InterPro" id="IPR006073">
    <property type="entry name" value="GTP-bd"/>
</dbReference>
<evidence type="ECO:0000256" key="4">
    <source>
        <dbReference type="ARBA" id="ARBA00022884"/>
    </source>
</evidence>
<dbReference type="PROSITE" id="PS51713">
    <property type="entry name" value="G_ERA"/>
    <property type="match status" value="1"/>
</dbReference>
<evidence type="ECO:0000313" key="11">
    <source>
        <dbReference type="EMBL" id="ADW17141.1"/>
    </source>
</evidence>
<dbReference type="InterPro" id="IPR004044">
    <property type="entry name" value="KH_dom_type_2"/>
</dbReference>
<evidence type="ECO:0000256" key="2">
    <source>
        <dbReference type="ARBA" id="ARBA00020484"/>
    </source>
</evidence>
<keyword evidence="6" id="KW-0699">rRNA-binding</keyword>
<dbReference type="PRINTS" id="PR00326">
    <property type="entry name" value="GTP1OBG"/>
</dbReference>
<accession>A0A7U4DNJ3</accession>
<dbReference type="Pfam" id="PF07650">
    <property type="entry name" value="KH_2"/>
    <property type="match status" value="1"/>
</dbReference>
<evidence type="ECO:0000259" key="9">
    <source>
        <dbReference type="PROSITE" id="PS50823"/>
    </source>
</evidence>
<reference evidence="11 12" key="1">
    <citation type="journal article" date="2011" name="Stand. Genomic Sci.">
        <title>Complete genome sequence of Desulfobulbus propionicus type strain (1pr3).</title>
        <authorList>
            <person name="Pagani I."/>
            <person name="Lapidus A."/>
            <person name="Nolan M."/>
            <person name="Lucas S."/>
            <person name="Hammon N."/>
            <person name="Deshpande S."/>
            <person name="Cheng J.F."/>
            <person name="Chertkov O."/>
            <person name="Davenport K."/>
            <person name="Tapia R."/>
            <person name="Han C."/>
            <person name="Goodwin L."/>
            <person name="Pitluck S."/>
            <person name="Liolios K."/>
            <person name="Mavromatis K."/>
            <person name="Ivanova N."/>
            <person name="Mikhailova N."/>
            <person name="Pati A."/>
            <person name="Chen A."/>
            <person name="Palaniappan K."/>
            <person name="Land M."/>
            <person name="Hauser L."/>
            <person name="Chang Y.J."/>
            <person name="Jeffries C.D."/>
            <person name="Detter J.C."/>
            <person name="Brambilla E."/>
            <person name="Kannan K.P."/>
            <person name="Djao O.D."/>
            <person name="Rohde M."/>
            <person name="Pukall R."/>
            <person name="Spring S."/>
            <person name="Goker M."/>
            <person name="Sikorski J."/>
            <person name="Woyke T."/>
            <person name="Bristow J."/>
            <person name="Eisen J.A."/>
            <person name="Markowitz V."/>
            <person name="Hugenholtz P."/>
            <person name="Kyrpides N.C."/>
            <person name="Klenk H.P."/>
        </authorList>
    </citation>
    <scope>NUCLEOTIDE SEQUENCE [LARGE SCALE GENOMIC DNA]</scope>
    <source>
        <strain evidence="12">ATCC 33891 / DSM 2032 / 1pr3</strain>
    </source>
</reference>
<keyword evidence="6" id="KW-0997">Cell inner membrane</keyword>
<dbReference type="NCBIfam" id="TIGR00436">
    <property type="entry name" value="era"/>
    <property type="match status" value="1"/>
</dbReference>
<sequence length="299" mass="33204">MTTTPHRSGVAAIIGPPNAGKSTLLNHLLGQKIAIVTPKPQTTRNRIMGIVTGTSYQMILLDTPGLHAAREEMNRQMVRVALESLAEADVILFLVDGADWAEKKREQRAEEFQGYLEKMTCPVVLALNKVDLLPSAQLLPVMDWYRRLYPFAAMVPISALRGTGIDTLTDELVARLPVGPQYYPEDIPTDASERFIAAEIIREKIFLLTRDEVPYSTAVIIDSFEEGEPVVIQATILVERSSQKGILVGQKGSMLAAIRKSATREIEQLLGCRVRLHLWIKVRKNWTGNPAILRELGLG</sequence>
<keyword evidence="12" id="KW-1185">Reference proteome</keyword>
<dbReference type="GO" id="GO:0003924">
    <property type="term" value="F:GTPase activity"/>
    <property type="evidence" value="ECO:0007669"/>
    <property type="project" value="UniProtKB-UniRule"/>
</dbReference>
<dbReference type="GO" id="GO:0043024">
    <property type="term" value="F:ribosomal small subunit binding"/>
    <property type="evidence" value="ECO:0007669"/>
    <property type="project" value="TreeGrafter"/>
</dbReference>
<evidence type="ECO:0000256" key="7">
    <source>
        <dbReference type="PROSITE-ProRule" id="PRU01050"/>
    </source>
</evidence>
<evidence type="ECO:0000256" key="8">
    <source>
        <dbReference type="RuleBase" id="RU003761"/>
    </source>
</evidence>
<dbReference type="GO" id="GO:0000028">
    <property type="term" value="P:ribosomal small subunit assembly"/>
    <property type="evidence" value="ECO:0007669"/>
    <property type="project" value="TreeGrafter"/>
</dbReference>
<keyword evidence="6" id="KW-0963">Cytoplasm</keyword>
<feature type="region of interest" description="G4" evidence="7">
    <location>
        <begin position="128"/>
        <end position="131"/>
    </location>
</feature>
<evidence type="ECO:0000313" key="12">
    <source>
        <dbReference type="Proteomes" id="UP000006365"/>
    </source>
</evidence>
<comment type="subunit">
    <text evidence="6">Monomer.</text>
</comment>
<keyword evidence="6" id="KW-1003">Cell membrane</keyword>
<dbReference type="InterPro" id="IPR027417">
    <property type="entry name" value="P-loop_NTPase"/>
</dbReference>
<dbReference type="InterPro" id="IPR009019">
    <property type="entry name" value="KH_sf_prok-type"/>
</dbReference>
<feature type="binding site" evidence="6">
    <location>
        <begin position="62"/>
        <end position="66"/>
    </location>
    <ligand>
        <name>GTP</name>
        <dbReference type="ChEBI" id="CHEBI:37565"/>
    </ligand>
</feature>
<keyword evidence="3 6" id="KW-0547">Nucleotide-binding</keyword>
<comment type="subcellular location">
    <subcellularLocation>
        <location evidence="6">Cytoplasm</location>
    </subcellularLocation>
    <subcellularLocation>
        <location evidence="6">Cell inner membrane</location>
        <topology evidence="6">Peripheral membrane protein</topology>
    </subcellularLocation>
</comment>
<dbReference type="Gene3D" id="3.30.300.20">
    <property type="match status" value="1"/>
</dbReference>
<dbReference type="Pfam" id="PF01926">
    <property type="entry name" value="MMR_HSR1"/>
    <property type="match status" value="1"/>
</dbReference>
<protein>
    <recommendedName>
        <fullName evidence="2 6">GTPase Era</fullName>
    </recommendedName>
</protein>
<dbReference type="InterPro" id="IPR030388">
    <property type="entry name" value="G_ERA_dom"/>
</dbReference>
<dbReference type="KEGG" id="dpr:Despr_0967"/>
<keyword evidence="6" id="KW-0472">Membrane</keyword>
<dbReference type="SUPFAM" id="SSF54814">
    <property type="entry name" value="Prokaryotic type KH domain (KH-domain type II)"/>
    <property type="match status" value="1"/>
</dbReference>
<dbReference type="AlphaFoldDB" id="A0A7U4DNJ3"/>
<evidence type="ECO:0000256" key="6">
    <source>
        <dbReference type="HAMAP-Rule" id="MF_00367"/>
    </source>
</evidence>
<feature type="region of interest" description="G2" evidence="7">
    <location>
        <begin position="41"/>
        <end position="45"/>
    </location>
</feature>
<feature type="domain" description="KH type-2" evidence="9">
    <location>
        <begin position="209"/>
        <end position="284"/>
    </location>
</feature>
<evidence type="ECO:0000256" key="5">
    <source>
        <dbReference type="ARBA" id="ARBA00023134"/>
    </source>
</evidence>
<keyword evidence="5 6" id="KW-0342">GTP-binding</keyword>
<organism evidence="11 12">
    <name type="scientific">Desulfobulbus propionicus (strain ATCC 33891 / DSM 2032 / VKM B-1956 / 1pr3)</name>
    <dbReference type="NCBI Taxonomy" id="577650"/>
    <lineage>
        <taxon>Bacteria</taxon>
        <taxon>Pseudomonadati</taxon>
        <taxon>Thermodesulfobacteriota</taxon>
        <taxon>Desulfobulbia</taxon>
        <taxon>Desulfobulbales</taxon>
        <taxon>Desulfobulbaceae</taxon>
        <taxon>Desulfobulbus</taxon>
    </lineage>
</organism>
<dbReference type="EMBL" id="CP002364">
    <property type="protein sequence ID" value="ADW17141.1"/>
    <property type="molecule type" value="Genomic_DNA"/>
</dbReference>
<comment type="function">
    <text evidence="6">An essential GTPase that binds both GDP and GTP, with rapid nucleotide exchange. Plays a role in 16S rRNA processing and 30S ribosomal subunit biogenesis and possibly also in cell cycle regulation and energy metabolism.</text>
</comment>
<dbReference type="PANTHER" id="PTHR42698">
    <property type="entry name" value="GTPASE ERA"/>
    <property type="match status" value="1"/>
</dbReference>
<feature type="region of interest" description="G5" evidence="7">
    <location>
        <begin position="157"/>
        <end position="159"/>
    </location>
</feature>
<gene>
    <name evidence="6" type="primary">era</name>
    <name evidence="11" type="ordered locus">Despr_0967</name>
</gene>
<dbReference type="Gene3D" id="3.40.50.300">
    <property type="entry name" value="P-loop containing nucleotide triphosphate hydrolases"/>
    <property type="match status" value="1"/>
</dbReference>
<dbReference type="GO" id="GO:0005525">
    <property type="term" value="F:GTP binding"/>
    <property type="evidence" value="ECO:0007669"/>
    <property type="project" value="UniProtKB-UniRule"/>
</dbReference>
<evidence type="ECO:0000259" key="10">
    <source>
        <dbReference type="PROSITE" id="PS51713"/>
    </source>
</evidence>
<dbReference type="PROSITE" id="PS50823">
    <property type="entry name" value="KH_TYPE_2"/>
    <property type="match status" value="1"/>
</dbReference>
<feature type="domain" description="Era-type G" evidence="10">
    <location>
        <begin position="7"/>
        <end position="178"/>
    </location>
</feature>
<comment type="similarity">
    <text evidence="1 6 7 8">Belongs to the TRAFAC class TrmE-Era-EngA-EngB-Septin-like GTPase superfamily. Era GTPase family.</text>
</comment>
<dbReference type="InterPro" id="IPR005662">
    <property type="entry name" value="GTPase_Era-like"/>
</dbReference>
<dbReference type="GO" id="GO:0070181">
    <property type="term" value="F:small ribosomal subunit rRNA binding"/>
    <property type="evidence" value="ECO:0007669"/>
    <property type="project" value="UniProtKB-UniRule"/>
</dbReference>
<name>A0A7U4DNJ3_DESPD</name>
<dbReference type="Proteomes" id="UP000006365">
    <property type="component" value="Chromosome"/>
</dbReference>
<dbReference type="GO" id="GO:0005886">
    <property type="term" value="C:plasma membrane"/>
    <property type="evidence" value="ECO:0007669"/>
    <property type="project" value="UniProtKB-SubCell"/>
</dbReference>
<dbReference type="InterPro" id="IPR005225">
    <property type="entry name" value="Small_GTP-bd"/>
</dbReference>